<sequence>MHAVDPDKGSRGWSPEQWRNVDELCKTIIALNVKDFAPLFGREMQKASAAQMWKWLEVLDRDGIMAQHMHMWDDAHTSRIRLEEVEDKQARAGSGWGAFVDKTVTVVCVMALLYALFYAPQLQQRC</sequence>
<evidence type="ECO:0000313" key="1">
    <source>
        <dbReference type="EMBL" id="TBU33436.1"/>
    </source>
</evidence>
<proteinExistence type="predicted"/>
<gene>
    <name evidence="1" type="ORF">BD311DRAFT_774521</name>
</gene>
<accession>A0A4Q9N3S7</accession>
<name>A0A4Q9N3S7_9APHY</name>
<dbReference type="AlphaFoldDB" id="A0A4Q9N3S7"/>
<reference evidence="1" key="1">
    <citation type="submission" date="2019-01" db="EMBL/GenBank/DDBJ databases">
        <title>Draft genome sequences of three monokaryotic isolates of the white-rot basidiomycete fungus Dichomitus squalens.</title>
        <authorList>
            <consortium name="DOE Joint Genome Institute"/>
            <person name="Lopez S.C."/>
            <person name="Andreopoulos B."/>
            <person name="Pangilinan J."/>
            <person name="Lipzen A."/>
            <person name="Riley R."/>
            <person name="Ahrendt S."/>
            <person name="Ng V."/>
            <person name="Barry K."/>
            <person name="Daum C."/>
            <person name="Grigoriev I.V."/>
            <person name="Hilden K.S."/>
            <person name="Makela M.R."/>
            <person name="de Vries R.P."/>
        </authorList>
    </citation>
    <scope>NUCLEOTIDE SEQUENCE [LARGE SCALE GENOMIC DNA]</scope>
    <source>
        <strain evidence="1">OM18370.1</strain>
    </source>
</reference>
<protein>
    <submittedName>
        <fullName evidence="1">Uncharacterized protein</fullName>
    </submittedName>
</protein>
<dbReference type="EMBL" id="ML143391">
    <property type="protein sequence ID" value="TBU33436.1"/>
    <property type="molecule type" value="Genomic_DNA"/>
</dbReference>
<dbReference type="Proteomes" id="UP000292957">
    <property type="component" value="Unassembled WGS sequence"/>
</dbReference>
<organism evidence="1">
    <name type="scientific">Dichomitus squalens</name>
    <dbReference type="NCBI Taxonomy" id="114155"/>
    <lineage>
        <taxon>Eukaryota</taxon>
        <taxon>Fungi</taxon>
        <taxon>Dikarya</taxon>
        <taxon>Basidiomycota</taxon>
        <taxon>Agaricomycotina</taxon>
        <taxon>Agaricomycetes</taxon>
        <taxon>Polyporales</taxon>
        <taxon>Polyporaceae</taxon>
        <taxon>Dichomitus</taxon>
    </lineage>
</organism>